<reference evidence="2 3" key="1">
    <citation type="submission" date="2019-06" db="EMBL/GenBank/DDBJ databases">
        <authorList>
            <person name="Broberg M."/>
        </authorList>
    </citation>
    <scope>NUCLEOTIDE SEQUENCE [LARGE SCALE GENOMIC DNA]</scope>
</reference>
<name>A0ABY6UKY2_BIOOC</name>
<dbReference type="InterPro" id="IPR014347">
    <property type="entry name" value="Tautomerase/MIF_sf"/>
</dbReference>
<dbReference type="Proteomes" id="UP000766486">
    <property type="component" value="Unassembled WGS sequence"/>
</dbReference>
<protein>
    <recommendedName>
        <fullName evidence="1">Tautomerase cis-CaaD-like domain-containing protein</fullName>
    </recommendedName>
</protein>
<accession>A0ABY6UKY2</accession>
<evidence type="ECO:0000313" key="3">
    <source>
        <dbReference type="Proteomes" id="UP000766486"/>
    </source>
</evidence>
<evidence type="ECO:0000259" key="1">
    <source>
        <dbReference type="Pfam" id="PF14832"/>
    </source>
</evidence>
<sequence length="151" mass="17651">MPKWVFNHTEGAFSFEDKHIIAQGMAKIYSAVGLPAFYANTQFFELPKDNLFTGGEIPDHAVTTLAIYHLARTFQSDEIQDYFFKAVDDLIRPIMKKNNTRWEIGIYEAPLEFWRMNGLRPPKQGSEMEKKWFDANTITDEEELLEKQERP</sequence>
<keyword evidence="3" id="KW-1185">Reference proteome</keyword>
<dbReference type="InterPro" id="IPR028116">
    <property type="entry name" value="Cis-CaaD-like"/>
</dbReference>
<evidence type="ECO:0000313" key="2">
    <source>
        <dbReference type="EMBL" id="VUC30898.1"/>
    </source>
</evidence>
<proteinExistence type="predicted"/>
<dbReference type="Gene3D" id="3.30.429.10">
    <property type="entry name" value="Macrophage Migration Inhibitory Factor"/>
    <property type="match status" value="1"/>
</dbReference>
<comment type="caution">
    <text evidence="2">The sequence shown here is derived from an EMBL/GenBank/DDBJ whole genome shotgun (WGS) entry which is preliminary data.</text>
</comment>
<dbReference type="EMBL" id="CABFNS010000826">
    <property type="protein sequence ID" value="VUC30898.1"/>
    <property type="molecule type" value="Genomic_DNA"/>
</dbReference>
<dbReference type="Pfam" id="PF14832">
    <property type="entry name" value="Tautomerase_3"/>
    <property type="match status" value="1"/>
</dbReference>
<gene>
    <name evidence="2" type="ORF">CLO192961_LOCUS296247</name>
</gene>
<organism evidence="2 3">
    <name type="scientific">Bionectria ochroleuca</name>
    <name type="common">Gliocladium roseum</name>
    <dbReference type="NCBI Taxonomy" id="29856"/>
    <lineage>
        <taxon>Eukaryota</taxon>
        <taxon>Fungi</taxon>
        <taxon>Dikarya</taxon>
        <taxon>Ascomycota</taxon>
        <taxon>Pezizomycotina</taxon>
        <taxon>Sordariomycetes</taxon>
        <taxon>Hypocreomycetidae</taxon>
        <taxon>Hypocreales</taxon>
        <taxon>Bionectriaceae</taxon>
        <taxon>Clonostachys</taxon>
    </lineage>
</organism>
<feature type="domain" description="Tautomerase cis-CaaD-like" evidence="1">
    <location>
        <begin position="1"/>
        <end position="136"/>
    </location>
</feature>